<feature type="chain" id="PRO_5045433959" evidence="1">
    <location>
        <begin position="24"/>
        <end position="183"/>
    </location>
</feature>
<evidence type="ECO:0000313" key="2">
    <source>
        <dbReference type="EMBL" id="CAK9038197.1"/>
    </source>
</evidence>
<feature type="signal peptide" evidence="1">
    <location>
        <begin position="1"/>
        <end position="23"/>
    </location>
</feature>
<keyword evidence="1" id="KW-0732">Signal</keyword>
<gene>
    <name evidence="2" type="ORF">SCF082_LOCUS22510</name>
</gene>
<sequence>MQLTKILAAAVAATVALVGVADGSFAELATVEELEKLAKEAEELAAKAEQRLGHSLHHEVEQWAKDETACWKRVAFRGMGHLKNCTADEERQMGVCYKKCGDGSVGEGPFCFSECPADLNLSAGAICCKDKNVCTQKIVDLAVKIPWDIARAVMDQANPIKELKDLKKIIHDAAQAVFPECEK</sequence>
<protein>
    <submittedName>
        <fullName evidence="2">Uncharacterized protein</fullName>
    </submittedName>
</protein>
<organism evidence="2 3">
    <name type="scientific">Durusdinium trenchii</name>
    <dbReference type="NCBI Taxonomy" id="1381693"/>
    <lineage>
        <taxon>Eukaryota</taxon>
        <taxon>Sar</taxon>
        <taxon>Alveolata</taxon>
        <taxon>Dinophyceae</taxon>
        <taxon>Suessiales</taxon>
        <taxon>Symbiodiniaceae</taxon>
        <taxon>Durusdinium</taxon>
    </lineage>
</organism>
<evidence type="ECO:0000256" key="1">
    <source>
        <dbReference type="SAM" id="SignalP"/>
    </source>
</evidence>
<keyword evidence="3" id="KW-1185">Reference proteome</keyword>
<reference evidence="2 3" key="1">
    <citation type="submission" date="2024-02" db="EMBL/GenBank/DDBJ databases">
        <authorList>
            <person name="Chen Y."/>
            <person name="Shah S."/>
            <person name="Dougan E. K."/>
            <person name="Thang M."/>
            <person name="Chan C."/>
        </authorList>
    </citation>
    <scope>NUCLEOTIDE SEQUENCE [LARGE SCALE GENOMIC DNA]</scope>
</reference>
<dbReference type="Proteomes" id="UP001642464">
    <property type="component" value="Unassembled WGS sequence"/>
</dbReference>
<name>A0ABP0LIR9_9DINO</name>
<proteinExistence type="predicted"/>
<evidence type="ECO:0000313" key="3">
    <source>
        <dbReference type="Proteomes" id="UP001642464"/>
    </source>
</evidence>
<comment type="caution">
    <text evidence="2">The sequence shown here is derived from an EMBL/GenBank/DDBJ whole genome shotgun (WGS) entry which is preliminary data.</text>
</comment>
<dbReference type="EMBL" id="CAXAMM010016168">
    <property type="protein sequence ID" value="CAK9038197.1"/>
    <property type="molecule type" value="Genomic_DNA"/>
</dbReference>
<accession>A0ABP0LIR9</accession>